<evidence type="ECO:0000313" key="2">
    <source>
        <dbReference type="EMBL" id="KAH6586912.1"/>
    </source>
</evidence>
<feature type="compositionally biased region" description="Polar residues" evidence="1">
    <location>
        <begin position="281"/>
        <end position="302"/>
    </location>
</feature>
<evidence type="ECO:0000313" key="3">
    <source>
        <dbReference type="Proteomes" id="UP001648503"/>
    </source>
</evidence>
<keyword evidence="3" id="KW-1185">Reference proteome</keyword>
<feature type="compositionally biased region" description="Polar residues" evidence="1">
    <location>
        <begin position="221"/>
        <end position="246"/>
    </location>
</feature>
<reference evidence="2 3" key="1">
    <citation type="submission" date="2021-02" db="EMBL/GenBank/DDBJ databases">
        <title>Variation within the Batrachochytrium salamandrivorans European outbreak.</title>
        <authorList>
            <person name="Kelly M."/>
            <person name="Pasmans F."/>
            <person name="Shea T.P."/>
            <person name="Munoz J.F."/>
            <person name="Carranza S."/>
            <person name="Cuomo C.A."/>
            <person name="Martel A."/>
        </authorList>
    </citation>
    <scope>NUCLEOTIDE SEQUENCE [LARGE SCALE GENOMIC DNA]</scope>
    <source>
        <strain evidence="2 3">AMFP18/2</strain>
    </source>
</reference>
<protein>
    <recommendedName>
        <fullName evidence="4">Nucleolus and neural progenitor protein-like N-terminal domain-containing protein</fullName>
    </recommendedName>
</protein>
<name>A0ABQ8EUP8_9FUNG</name>
<feature type="compositionally biased region" description="Polar residues" evidence="1">
    <location>
        <begin position="253"/>
        <end position="263"/>
    </location>
</feature>
<evidence type="ECO:0008006" key="4">
    <source>
        <dbReference type="Google" id="ProtNLM"/>
    </source>
</evidence>
<accession>A0ABQ8EUP8</accession>
<feature type="region of interest" description="Disordered" evidence="1">
    <location>
        <begin position="281"/>
        <end position="345"/>
    </location>
</feature>
<dbReference type="EMBL" id="JAFCIX010000570">
    <property type="protein sequence ID" value="KAH6586912.1"/>
    <property type="molecule type" value="Genomic_DNA"/>
</dbReference>
<comment type="caution">
    <text evidence="2">The sequence shown here is derived from an EMBL/GenBank/DDBJ whole genome shotgun (WGS) entry which is preliminary data.</text>
</comment>
<proteinExistence type="predicted"/>
<feature type="compositionally biased region" description="Basic residues" evidence="1">
    <location>
        <begin position="317"/>
        <end position="331"/>
    </location>
</feature>
<gene>
    <name evidence="2" type="ORF">BASA50_000276</name>
</gene>
<evidence type="ECO:0000256" key="1">
    <source>
        <dbReference type="SAM" id="MobiDB-lite"/>
    </source>
</evidence>
<sequence>MQTLITLTSNQADLLLPYRKLLAARRFWREFHLFDRLRSKSTNQHRSSIHLRKTVLVKRLIMRLKELQLGSLLLPDKKTPTSLSPYPVMLQLMGAYMLLCKTQQALEESFLSYRAVASQTYFMATSLTFSAVSARLHFLANLLKQQCRSCYDLLWSWSREVPAAMEAWFTLKFPPNLASLDQSAFFPRQLSAIVELADYQEAQVKAPSLVDDTDSDGDSGAESNVPCTTRRNQLDNVVSHSYTPNLSGMEPTASVSDEFWTSSSPPPISIVKDTPTNALLSDRLSSQGNVGSPITDTPTIDQAQLDPSAPTSYRTSQRPKTKPGKMGKTKSGKSLNEIDDIFSMM</sequence>
<organism evidence="2 3">
    <name type="scientific">Batrachochytrium salamandrivorans</name>
    <dbReference type="NCBI Taxonomy" id="1357716"/>
    <lineage>
        <taxon>Eukaryota</taxon>
        <taxon>Fungi</taxon>
        <taxon>Fungi incertae sedis</taxon>
        <taxon>Chytridiomycota</taxon>
        <taxon>Chytridiomycota incertae sedis</taxon>
        <taxon>Chytridiomycetes</taxon>
        <taxon>Rhizophydiales</taxon>
        <taxon>Rhizophydiales incertae sedis</taxon>
        <taxon>Batrachochytrium</taxon>
    </lineage>
</organism>
<dbReference type="Proteomes" id="UP001648503">
    <property type="component" value="Unassembled WGS sequence"/>
</dbReference>
<feature type="region of interest" description="Disordered" evidence="1">
    <location>
        <begin position="207"/>
        <end position="268"/>
    </location>
</feature>